<dbReference type="CDD" id="cd07341">
    <property type="entry name" value="M56_BlaR1_MecR1_like"/>
    <property type="match status" value="1"/>
</dbReference>
<accession>A0ABX0I9M0</accession>
<dbReference type="RefSeq" id="WP_166077669.1">
    <property type="nucleotide sequence ID" value="NZ_JAAJBT010000006.1"/>
</dbReference>
<proteinExistence type="predicted"/>
<dbReference type="Proteomes" id="UP000800984">
    <property type="component" value="Unassembled WGS sequence"/>
</dbReference>
<protein>
    <submittedName>
        <fullName evidence="3">M56 family metallopeptidase</fullName>
    </submittedName>
</protein>
<evidence type="ECO:0000313" key="4">
    <source>
        <dbReference type="Proteomes" id="UP000800984"/>
    </source>
</evidence>
<dbReference type="InterPro" id="IPR008756">
    <property type="entry name" value="Peptidase_M56"/>
</dbReference>
<feature type="transmembrane region" description="Helical" evidence="1">
    <location>
        <begin position="6"/>
        <end position="25"/>
    </location>
</feature>
<feature type="transmembrane region" description="Helical" evidence="1">
    <location>
        <begin position="95"/>
        <end position="113"/>
    </location>
</feature>
<keyword evidence="4" id="KW-1185">Reference proteome</keyword>
<gene>
    <name evidence="3" type="ORF">G4D72_10575</name>
</gene>
<keyword evidence="1" id="KW-0812">Transmembrane</keyword>
<dbReference type="Pfam" id="PF05569">
    <property type="entry name" value="Peptidase_M56"/>
    <property type="match status" value="1"/>
</dbReference>
<keyword evidence="1" id="KW-1133">Transmembrane helix</keyword>
<dbReference type="EMBL" id="JAAJBT010000006">
    <property type="protein sequence ID" value="NHM02549.1"/>
    <property type="molecule type" value="Genomic_DNA"/>
</dbReference>
<comment type="caution">
    <text evidence="3">The sequence shown here is derived from an EMBL/GenBank/DDBJ whole genome shotgun (WGS) entry which is preliminary data.</text>
</comment>
<dbReference type="PANTHER" id="PTHR34978">
    <property type="entry name" value="POSSIBLE SENSOR-TRANSDUCER PROTEIN BLAR"/>
    <property type="match status" value="1"/>
</dbReference>
<feature type="transmembrane region" description="Helical" evidence="1">
    <location>
        <begin position="37"/>
        <end position="57"/>
    </location>
</feature>
<feature type="transmembrane region" description="Helical" evidence="1">
    <location>
        <begin position="134"/>
        <end position="153"/>
    </location>
</feature>
<organism evidence="3 4">
    <name type="scientific">Flavobacterium difficile</name>
    <dbReference type="NCBI Taxonomy" id="2709659"/>
    <lineage>
        <taxon>Bacteria</taxon>
        <taxon>Pseudomonadati</taxon>
        <taxon>Bacteroidota</taxon>
        <taxon>Flavobacteriia</taxon>
        <taxon>Flavobacteriales</taxon>
        <taxon>Flavobacteriaceae</taxon>
        <taxon>Flavobacterium</taxon>
    </lineage>
</organism>
<dbReference type="PANTHER" id="PTHR34978:SF3">
    <property type="entry name" value="SLR0241 PROTEIN"/>
    <property type="match status" value="1"/>
</dbReference>
<feature type="transmembrane region" description="Helical" evidence="1">
    <location>
        <begin position="269"/>
        <end position="288"/>
    </location>
</feature>
<feature type="transmembrane region" description="Helical" evidence="1">
    <location>
        <begin position="183"/>
        <end position="201"/>
    </location>
</feature>
<evidence type="ECO:0000256" key="1">
    <source>
        <dbReference type="SAM" id="Phobius"/>
    </source>
</evidence>
<evidence type="ECO:0000259" key="2">
    <source>
        <dbReference type="Pfam" id="PF05569"/>
    </source>
</evidence>
<sequence length="598" mass="69524">MDTIFTYILKVNVLIALFYLVYQLALSKETFYKHSRWFLLSGLFISLLLPFVTFTKIEYYEAKEVLSNSIESNVSHMVQISNEVAQEPILTNLEILFLIYGIICFGFLLKTIFDFVKLFKIIKVSNSEKREKLVYINTNLVQTPFSFFNYIVFNKELINPIELQNIIKHEEAHSMQKHSFDTLLAQFFIILFWFNPIVWLYRKSIVQNLEFLADSFAIHQVSDRRMYQKTMLKITTQASNITIINTFNQSSIKKRIIMLNTNQSNRKNIWKFGIILPFVTAFMLLFQVETIAQKKIVKETKSAFVSTSSYSSIVTKNTTDRELKELEKTFSIDSFKLRISNVERNRNNEIIALKLEFDSGKTYNEILERKSTSPIDDIKIFVNTDKNNVKTCGFLEISGTFKKEISDEVIEVDGFENSENPKYFSIDNMSKNGKEVVLIVNGKIKGATEKMKIPFDEELGEMKEITPSEFEKKYNKSANNDRYYYEVKTVKSKSNEENVKVEIEKKELNPLKVEFSFSESDQVDQIDKVKKDKNVDAKKALIILNDKEINFEELEKIDSNLITTVSVMSASTFAMKKFGEKAKNGVIIIQTKEFVEKK</sequence>
<name>A0ABX0I9M0_9FLAO</name>
<dbReference type="InterPro" id="IPR052173">
    <property type="entry name" value="Beta-lactam_resp_regulator"/>
</dbReference>
<keyword evidence="1" id="KW-0472">Membrane</keyword>
<evidence type="ECO:0000313" key="3">
    <source>
        <dbReference type="EMBL" id="NHM02549.1"/>
    </source>
</evidence>
<feature type="domain" description="Peptidase M56" evidence="2">
    <location>
        <begin position="44"/>
        <end position="259"/>
    </location>
</feature>
<reference evidence="3 4" key="1">
    <citation type="submission" date="2020-02" db="EMBL/GenBank/DDBJ databases">
        <authorList>
            <person name="Chen W.-M."/>
        </authorList>
    </citation>
    <scope>NUCLEOTIDE SEQUENCE [LARGE SCALE GENOMIC DNA]</scope>
    <source>
        <strain evidence="3 4">KDG-16</strain>
    </source>
</reference>